<dbReference type="Proteomes" id="UP000536534">
    <property type="component" value="Unassembled WGS sequence"/>
</dbReference>
<sequence length="347" mass="38910">MALFDFIARLLERDSSTPADRLPEHARPLLPKAVDLVVDTVEPRLRALPDYRARLEGGVVHSLLHIRSHILELPPPLLLSEKGWREDPHLNALFATAAGVGTTLGDSEELRAFFGDSANIACDEAFALLSMQRRERTVLGTGLEGDMVRTEIPQQTVSFSEHRIVVPAADEQTMRLELCQRTFRHLIQIALERVRTAQERTHELTQFHARQQARLRWLQGRAHGLDSLAEDSRIHGDEIEALESELAGTTAELGKARIALGSMEDYFGVIDSVLSHPADHLQAEKVVLRLDRMNRRVDAAPSTAVNEITLTDIRIGEGLSRSVLPVRCRRADLPERVNRLAHGERYL</sequence>
<gene>
    <name evidence="2" type="ORF">GX576_01025</name>
</gene>
<dbReference type="EMBL" id="JAAYYV010000025">
    <property type="protein sequence ID" value="NLF52988.1"/>
    <property type="molecule type" value="Genomic_DNA"/>
</dbReference>
<accession>A0A7X7LTE9</accession>
<organism evidence="2 3">
    <name type="scientific">Thauera phenolivorans</name>
    <dbReference type="NCBI Taxonomy" id="1792543"/>
    <lineage>
        <taxon>Bacteria</taxon>
        <taxon>Pseudomonadati</taxon>
        <taxon>Pseudomonadota</taxon>
        <taxon>Betaproteobacteria</taxon>
        <taxon>Rhodocyclales</taxon>
        <taxon>Zoogloeaceae</taxon>
        <taxon>Thauera</taxon>
    </lineage>
</organism>
<dbReference type="AlphaFoldDB" id="A0A7X7LTE9"/>
<feature type="coiled-coil region" evidence="1">
    <location>
        <begin position="225"/>
        <end position="259"/>
    </location>
</feature>
<name>A0A7X7LTE9_9RHOO</name>
<evidence type="ECO:0000313" key="2">
    <source>
        <dbReference type="EMBL" id="NLF52988.1"/>
    </source>
</evidence>
<evidence type="ECO:0000313" key="3">
    <source>
        <dbReference type="Proteomes" id="UP000536534"/>
    </source>
</evidence>
<comment type="caution">
    <text evidence="2">The sequence shown here is derived from an EMBL/GenBank/DDBJ whole genome shotgun (WGS) entry which is preliminary data.</text>
</comment>
<protein>
    <submittedName>
        <fullName evidence="2">Uncharacterized protein</fullName>
    </submittedName>
</protein>
<dbReference type="RefSeq" id="WP_068806328.1">
    <property type="nucleotide sequence ID" value="NZ_MBFM01000003.1"/>
</dbReference>
<evidence type="ECO:0000256" key="1">
    <source>
        <dbReference type="SAM" id="Coils"/>
    </source>
</evidence>
<reference evidence="2 3" key="1">
    <citation type="journal article" date="2020" name="Biotechnol. Biofuels">
        <title>New insights from the biogas microbiome by comprehensive genome-resolved metagenomics of nearly 1600 species originating from multiple anaerobic digesters.</title>
        <authorList>
            <person name="Campanaro S."/>
            <person name="Treu L."/>
            <person name="Rodriguez-R L.M."/>
            <person name="Kovalovszki A."/>
            <person name="Ziels R.M."/>
            <person name="Maus I."/>
            <person name="Zhu X."/>
            <person name="Kougias P.G."/>
            <person name="Basile A."/>
            <person name="Luo G."/>
            <person name="Schluter A."/>
            <person name="Konstantinidis K.T."/>
            <person name="Angelidaki I."/>
        </authorList>
    </citation>
    <scope>NUCLEOTIDE SEQUENCE [LARGE SCALE GENOMIC DNA]</scope>
    <source>
        <strain evidence="2">AS06rmzACSIP_256</strain>
    </source>
</reference>
<keyword evidence="1" id="KW-0175">Coiled coil</keyword>
<proteinExistence type="predicted"/>
<dbReference type="OrthoDB" id="8557243at2"/>